<dbReference type="OrthoDB" id="10250105at2759"/>
<feature type="domain" description="BPL/LPL catalytic" evidence="3">
    <location>
        <begin position="380"/>
        <end position="586"/>
    </location>
</feature>
<dbReference type="Pfam" id="PF09825">
    <property type="entry name" value="BPL_N"/>
    <property type="match status" value="1"/>
</dbReference>
<dbReference type="PANTHER" id="PTHR12835:SF5">
    <property type="entry name" value="BIOTIN--PROTEIN LIGASE"/>
    <property type="match status" value="1"/>
</dbReference>
<organism evidence="4 5">
    <name type="scientific">Thielaviopsis punctulata</name>
    <dbReference type="NCBI Taxonomy" id="72032"/>
    <lineage>
        <taxon>Eukaryota</taxon>
        <taxon>Fungi</taxon>
        <taxon>Dikarya</taxon>
        <taxon>Ascomycota</taxon>
        <taxon>Pezizomycotina</taxon>
        <taxon>Sordariomycetes</taxon>
        <taxon>Hypocreomycetidae</taxon>
        <taxon>Microascales</taxon>
        <taxon>Ceratocystidaceae</taxon>
        <taxon>Thielaviopsis</taxon>
    </lineage>
</organism>
<evidence type="ECO:0000256" key="2">
    <source>
        <dbReference type="ARBA" id="ARBA00022598"/>
    </source>
</evidence>
<dbReference type="InterPro" id="IPR004143">
    <property type="entry name" value="BPL_LPL_catalytic"/>
</dbReference>
<dbReference type="CDD" id="cd03144">
    <property type="entry name" value="GATase1_ScBLP_like"/>
    <property type="match status" value="1"/>
</dbReference>
<dbReference type="InterPro" id="IPR004408">
    <property type="entry name" value="Biotin_CoA_COase_ligase"/>
</dbReference>
<keyword evidence="2" id="KW-0436">Ligase</keyword>
<dbReference type="InterPro" id="IPR019197">
    <property type="entry name" value="Biotin-prot_ligase_N"/>
</dbReference>
<dbReference type="AlphaFoldDB" id="A0A0F4Z9T7"/>
<dbReference type="Pfam" id="PF03099">
    <property type="entry name" value="BPL_LplA_LipB"/>
    <property type="match status" value="1"/>
</dbReference>
<evidence type="ECO:0000313" key="4">
    <source>
        <dbReference type="EMBL" id="KKA27259.1"/>
    </source>
</evidence>
<evidence type="ECO:0000259" key="3">
    <source>
        <dbReference type="PROSITE" id="PS51733"/>
    </source>
</evidence>
<reference evidence="4 5" key="1">
    <citation type="submission" date="2015-03" db="EMBL/GenBank/DDBJ databases">
        <authorList>
            <person name="Radwan O."/>
            <person name="Al-Naeli F.A."/>
            <person name="Rendon G.A."/>
            <person name="Fields C."/>
        </authorList>
    </citation>
    <scope>NUCLEOTIDE SEQUENCE [LARGE SCALE GENOMIC DNA]</scope>
    <source>
        <strain evidence="4">CR-DP1</strain>
    </source>
</reference>
<sequence>MVARKLNVLVYSGNGTTIESVKHCLYSLRRLLSHNYAVIPISETALLKEPWAPTCALLVMPGGADLGYCKVLNGEGNRIIADFVRKGGAYLGFCAGGYYGSQRCEFEVGDPVLEVVGSRELAFFTGTCRGGAFKGFQYHSEAGARVVELKTRGLLGCPEFVQSYYNGGGVFVPKKMTGYSGYKFEVLASYEEELNVDGGEDKAAAVLCKVGLGFAILTGPHPEFCAENLYEHQDIPGYADLIQKLAKAEKGRSAFLKACLVKLGLDVSTEELPLPSLSPLHLSGVTHECVSEALCDWESIITRDKNGEELIKADMDVFHIQKIDSRWDLGSLKDALEPSRKSQDLSFVNYSSILKTIVPHESEWPDNKETPCFNHNVYFSHLKRYRLLERDANDWGSLLLYGEVMTSTNSILDKNPKLLAKIPTGFTVAATTQIAGRGRGSNVWVSPPGCMIMSIVINQAAHLAMTRPVVFIQYIAAIAIVEAIQSYDTGYGKIPVKIKWPNDIYALDPNPKEGSPTYVKVGGILATCSYCDGEYQIVLGIGVNTCNSRPTTSLNALLKNGQEPARTERLLARLVTRLEAVYGQFLREGFSPDLEARYYRYWLHTGQKVTLEAEGGVKARVLGVTRDWGLLKAEELGYDGRGTGKIWSLQSDENSFDFWKGLIKRKT</sequence>
<comment type="similarity">
    <text evidence="1">Belongs to the biotin--protein ligase family.</text>
</comment>
<dbReference type="EMBL" id="LAEV01001839">
    <property type="protein sequence ID" value="KKA27259.1"/>
    <property type="molecule type" value="Genomic_DNA"/>
</dbReference>
<evidence type="ECO:0000313" key="5">
    <source>
        <dbReference type="Proteomes" id="UP000033483"/>
    </source>
</evidence>
<comment type="caution">
    <text evidence="4">The sequence shown here is derived from an EMBL/GenBank/DDBJ whole genome shotgun (WGS) entry which is preliminary data.</text>
</comment>
<proteinExistence type="inferred from homology"/>
<dbReference type="InterPro" id="IPR029062">
    <property type="entry name" value="Class_I_gatase-like"/>
</dbReference>
<evidence type="ECO:0000256" key="1">
    <source>
        <dbReference type="ARBA" id="ARBA00009934"/>
    </source>
</evidence>
<dbReference type="GO" id="GO:0004077">
    <property type="term" value="F:biotin--[biotin carboxyl-carrier protein] ligase activity"/>
    <property type="evidence" value="ECO:0007669"/>
    <property type="project" value="EnsemblFungi"/>
</dbReference>
<gene>
    <name evidence="4" type="ORF">TD95_004097</name>
</gene>
<dbReference type="SUPFAM" id="SSF55681">
    <property type="entry name" value="Class II aaRS and biotin synthetases"/>
    <property type="match status" value="1"/>
</dbReference>
<dbReference type="NCBIfam" id="TIGR00121">
    <property type="entry name" value="birA_ligase"/>
    <property type="match status" value="1"/>
</dbReference>
<dbReference type="PANTHER" id="PTHR12835">
    <property type="entry name" value="BIOTIN PROTEIN LIGASE"/>
    <property type="match status" value="1"/>
</dbReference>
<dbReference type="GO" id="GO:0005737">
    <property type="term" value="C:cytoplasm"/>
    <property type="evidence" value="ECO:0007669"/>
    <property type="project" value="TreeGrafter"/>
</dbReference>
<keyword evidence="5" id="KW-1185">Reference proteome</keyword>
<accession>A0A0F4Z9T7</accession>
<dbReference type="SUPFAM" id="SSF52317">
    <property type="entry name" value="Class I glutamine amidotransferase-like"/>
    <property type="match status" value="1"/>
</dbReference>
<dbReference type="PROSITE" id="PS51733">
    <property type="entry name" value="BPL_LPL_CATALYTIC"/>
    <property type="match status" value="1"/>
</dbReference>
<dbReference type="Proteomes" id="UP000033483">
    <property type="component" value="Unassembled WGS sequence"/>
</dbReference>
<dbReference type="Gene3D" id="3.30.930.10">
    <property type="entry name" value="Bira Bifunctional Protein, Domain 2"/>
    <property type="match status" value="1"/>
</dbReference>
<name>A0A0F4Z9T7_9PEZI</name>
<protein>
    <recommendedName>
        <fullName evidence="3">BPL/LPL catalytic domain-containing protein</fullName>
    </recommendedName>
</protein>
<dbReference type="InterPro" id="IPR045864">
    <property type="entry name" value="aa-tRNA-synth_II/BPL/LPL"/>
</dbReference>